<dbReference type="EMBL" id="JAUIYO010000002">
    <property type="protein sequence ID" value="MFK2825211.1"/>
    <property type="molecule type" value="Genomic_DNA"/>
</dbReference>
<reference evidence="2 3" key="1">
    <citation type="submission" date="2023-07" db="EMBL/GenBank/DDBJ databases">
        <title>Bacillus lucianemedeirus sp. nov, a new species isolated from an immunobiological production facility.</title>
        <authorList>
            <person name="Costa L.V."/>
            <person name="Miranda R.V.S.L."/>
            <person name="Brandao M.L.L."/>
            <person name="Reis C.M.F."/>
            <person name="Frazao A.M."/>
            <person name="Cruz F.V."/>
            <person name="Baio P.V.P."/>
            <person name="Veras J.F.C."/>
            <person name="Ramos J.N."/>
            <person name="Vieira V."/>
        </authorList>
    </citation>
    <scope>NUCLEOTIDE SEQUENCE [LARGE SCALE GENOMIC DNA]</scope>
    <source>
        <strain evidence="2 3">B190/17</strain>
    </source>
</reference>
<dbReference type="Proteomes" id="UP001619911">
    <property type="component" value="Unassembled WGS sequence"/>
</dbReference>
<protein>
    <recommendedName>
        <fullName evidence="4">C2H2-type domain-containing protein</fullName>
    </recommendedName>
</protein>
<name>A0ABW8I6T2_9BACI</name>
<evidence type="ECO:0008006" key="4">
    <source>
        <dbReference type="Google" id="ProtNLM"/>
    </source>
</evidence>
<evidence type="ECO:0000256" key="1">
    <source>
        <dbReference type="SAM" id="MobiDB-lite"/>
    </source>
</evidence>
<feature type="region of interest" description="Disordered" evidence="1">
    <location>
        <begin position="59"/>
        <end position="91"/>
    </location>
</feature>
<comment type="caution">
    <text evidence="2">The sequence shown here is derived from an EMBL/GenBank/DDBJ whole genome shotgun (WGS) entry which is preliminary data.</text>
</comment>
<evidence type="ECO:0000313" key="3">
    <source>
        <dbReference type="Proteomes" id="UP001619911"/>
    </source>
</evidence>
<dbReference type="RefSeq" id="WP_404315511.1">
    <property type="nucleotide sequence ID" value="NZ_JAUIYO010000002.1"/>
</dbReference>
<proteinExistence type="predicted"/>
<gene>
    <name evidence="2" type="ORF">QYG89_05870</name>
</gene>
<accession>A0ABW8I6T2</accession>
<organism evidence="2 3">
    <name type="scientific">Bacillus lumedeiriae</name>
    <dbReference type="NCBI Taxonomy" id="3058829"/>
    <lineage>
        <taxon>Bacteria</taxon>
        <taxon>Bacillati</taxon>
        <taxon>Bacillota</taxon>
        <taxon>Bacilli</taxon>
        <taxon>Bacillales</taxon>
        <taxon>Bacillaceae</taxon>
        <taxon>Bacillus</taxon>
    </lineage>
</organism>
<sequence>MGYLERFARNKRRKEKTEVLTARLPESLYSEFKSHCDELGLSISEAVCLLVEREIRDTEGVEEEDEEKKVSAQSSMVHTDKHKRMDSDYESDESELKMYTNRFTIKQWLINGELPCPECNQWVSASNFARHAKQHNSTTPKIFTDERYKEKINEMIQKRIDEK</sequence>
<dbReference type="InterPro" id="IPR010985">
    <property type="entry name" value="Ribbon_hlx_hlx"/>
</dbReference>
<dbReference type="SUPFAM" id="SSF47598">
    <property type="entry name" value="Ribbon-helix-helix"/>
    <property type="match status" value="1"/>
</dbReference>
<keyword evidence="3" id="KW-1185">Reference proteome</keyword>
<evidence type="ECO:0000313" key="2">
    <source>
        <dbReference type="EMBL" id="MFK2825211.1"/>
    </source>
</evidence>